<feature type="compositionally biased region" description="Polar residues" evidence="1">
    <location>
        <begin position="39"/>
        <end position="50"/>
    </location>
</feature>
<protein>
    <recommendedName>
        <fullName evidence="2">Protein kinase domain-containing protein</fullName>
    </recommendedName>
</protein>
<dbReference type="InterPro" id="IPR000719">
    <property type="entry name" value="Prot_kinase_dom"/>
</dbReference>
<dbReference type="PANTHER" id="PTHR44329:SF214">
    <property type="entry name" value="PROTEIN KINASE DOMAIN-CONTAINING PROTEIN"/>
    <property type="match status" value="1"/>
</dbReference>
<dbReference type="PANTHER" id="PTHR44329">
    <property type="entry name" value="SERINE/THREONINE-PROTEIN KINASE TNNI3K-RELATED"/>
    <property type="match status" value="1"/>
</dbReference>
<gene>
    <name evidence="3" type="ORF">GPECTOR_4g568</name>
</gene>
<evidence type="ECO:0000313" key="3">
    <source>
        <dbReference type="EMBL" id="KXZ54503.1"/>
    </source>
</evidence>
<accession>A0A150GXM4</accession>
<feature type="domain" description="Protein kinase" evidence="2">
    <location>
        <begin position="579"/>
        <end position="906"/>
    </location>
</feature>
<dbReference type="InterPro" id="IPR011009">
    <property type="entry name" value="Kinase-like_dom_sf"/>
</dbReference>
<evidence type="ECO:0000256" key="1">
    <source>
        <dbReference type="SAM" id="MobiDB-lite"/>
    </source>
</evidence>
<dbReference type="SUPFAM" id="SSF56112">
    <property type="entry name" value="Protein kinase-like (PK-like)"/>
    <property type="match status" value="1"/>
</dbReference>
<proteinExistence type="predicted"/>
<feature type="region of interest" description="Disordered" evidence="1">
    <location>
        <begin position="1"/>
        <end position="83"/>
    </location>
</feature>
<dbReference type="Proteomes" id="UP000075714">
    <property type="component" value="Unassembled WGS sequence"/>
</dbReference>
<dbReference type="SMART" id="SM00220">
    <property type="entry name" value="S_TKc"/>
    <property type="match status" value="1"/>
</dbReference>
<feature type="compositionally biased region" description="Low complexity" evidence="1">
    <location>
        <begin position="1016"/>
        <end position="1037"/>
    </location>
</feature>
<feature type="compositionally biased region" description="Low complexity" evidence="1">
    <location>
        <begin position="980"/>
        <end position="991"/>
    </location>
</feature>
<dbReference type="Gene3D" id="3.30.200.20">
    <property type="entry name" value="Phosphorylase Kinase, domain 1"/>
    <property type="match status" value="1"/>
</dbReference>
<comment type="caution">
    <text evidence="3">The sequence shown here is derived from an EMBL/GenBank/DDBJ whole genome shotgun (WGS) entry which is preliminary data.</text>
</comment>
<dbReference type="STRING" id="33097.A0A150GXM4"/>
<keyword evidence="4" id="KW-1185">Reference proteome</keyword>
<dbReference type="InterPro" id="IPR008271">
    <property type="entry name" value="Ser/Thr_kinase_AS"/>
</dbReference>
<evidence type="ECO:0000259" key="2">
    <source>
        <dbReference type="PROSITE" id="PS50011"/>
    </source>
</evidence>
<dbReference type="Gene3D" id="1.10.510.10">
    <property type="entry name" value="Transferase(Phosphotransferase) domain 1"/>
    <property type="match status" value="1"/>
</dbReference>
<sequence length="1037" mass="110054">MGCASSQPQADEVVKSPPQNGHHAPAKPAAAKEGVEQPAAQNNNGATQSPLYAAPPGNQSQQAAPAPSSAQPAQPGSQAAVNQSLKSLSANEANAVQATLLKVSTLIQKFAEGRSERTTPVQAVRRALNLVTADCRAKYASVSVLSETQEHALLVTAVGVPDTVHEGNRLLKVPGSNSSPERILQKGTDFFYWQPSASDGPAPSDWSHLASAAGLTYLAAVPIKVSDKVIGMLTVGFGDTAADEADYIMFPTYLQLVAASLSSMVKDNSIPKYMTLVKDLHETQDLDSLMHKVPGSNSSPERILQKGTDFFYWQPSASDGPAPSDWSHLASAAGLTAPNNTASTIFDDLTQVPPTLMQRTLSNPTGSSSFKLLKEVQAAGGVMRTVVAMKNTVMKIAVHNRQQVMIPDVQKVINQSGNVSADIFNTRLIKPPTSVLVFPLKVKQHIFGVIFCMSSVQSDFSDVSPKLREVCEVMSPHLLFMLTQPLAGDYKAMQTASLTQTAGGSMMSDGGSLSGMVTGAGGSIGRSDSLGVSLSGDSFMYTQSRSSTGALVTGLTEKLNQKRIRSSMDFHNNTTMTDLQITGLLGEGGFAKVFRGLWRGLVVGVKVVCDDGKNEKMVMKNAHEIAILSALSHPNIVQAYNCLTDVLVRDLLSTTVHRFNNPTVMNSPAYKYLLSMEDKTCHLEVIEYCDLGNLSNALKNNIFMIPNPVMAAAAGAGDGAAAAELAERARQQPMKVNMRTLLLTLIEIASACGYLHRMGVVHCDIKPANVLLKSSNIDFRGFTAKVSDFGLSRVEDDDTCASFPFNSCGTAAYVAPEALICNKKVNSSVDVYAFGILMWEMYTGQRPYGNMKQQQLVEEVVMRGLRPKFPGTAPGGYVVLAQSAWSGSPQARPSFDEILTHLNAMLQQVDDREMDSMVNGSFGSMGEKFEYMQQLQGGGPGGMVPGGMDRRPSQINRRGVGGMGTPQVPSPMGPGARSPVTAGQAAAAQAVAGGGGSLVAQGPVAAAPSPGGQQVPAQRMQQSAPQQPQSAQMYSSA</sequence>
<evidence type="ECO:0000313" key="4">
    <source>
        <dbReference type="Proteomes" id="UP000075714"/>
    </source>
</evidence>
<dbReference type="Pfam" id="PF00069">
    <property type="entry name" value="Pkinase"/>
    <property type="match status" value="1"/>
</dbReference>
<organism evidence="3 4">
    <name type="scientific">Gonium pectorale</name>
    <name type="common">Green alga</name>
    <dbReference type="NCBI Taxonomy" id="33097"/>
    <lineage>
        <taxon>Eukaryota</taxon>
        <taxon>Viridiplantae</taxon>
        <taxon>Chlorophyta</taxon>
        <taxon>core chlorophytes</taxon>
        <taxon>Chlorophyceae</taxon>
        <taxon>CS clade</taxon>
        <taxon>Chlamydomonadales</taxon>
        <taxon>Volvocaceae</taxon>
        <taxon>Gonium</taxon>
    </lineage>
</organism>
<dbReference type="GO" id="GO:0005524">
    <property type="term" value="F:ATP binding"/>
    <property type="evidence" value="ECO:0007669"/>
    <property type="project" value="InterPro"/>
</dbReference>
<dbReference type="InterPro" id="IPR029016">
    <property type="entry name" value="GAF-like_dom_sf"/>
</dbReference>
<feature type="compositionally biased region" description="Low complexity" evidence="1">
    <location>
        <begin position="22"/>
        <end position="32"/>
    </location>
</feature>
<name>A0A150GXM4_GONPE</name>
<dbReference type="GO" id="GO:0004674">
    <property type="term" value="F:protein serine/threonine kinase activity"/>
    <property type="evidence" value="ECO:0007669"/>
    <property type="project" value="TreeGrafter"/>
</dbReference>
<dbReference type="InterPro" id="IPR051681">
    <property type="entry name" value="Ser/Thr_Kinases-Pseudokinases"/>
</dbReference>
<dbReference type="EMBL" id="LSYV01000005">
    <property type="protein sequence ID" value="KXZ54503.1"/>
    <property type="molecule type" value="Genomic_DNA"/>
</dbReference>
<feature type="compositionally biased region" description="Low complexity" evidence="1">
    <location>
        <begin position="54"/>
        <end position="80"/>
    </location>
</feature>
<dbReference type="PROSITE" id="PS00108">
    <property type="entry name" value="PROTEIN_KINASE_ST"/>
    <property type="match status" value="1"/>
</dbReference>
<dbReference type="AlphaFoldDB" id="A0A150GXM4"/>
<dbReference type="PROSITE" id="PS50011">
    <property type="entry name" value="PROTEIN_KINASE_DOM"/>
    <property type="match status" value="1"/>
</dbReference>
<dbReference type="OrthoDB" id="4062651at2759"/>
<feature type="region of interest" description="Disordered" evidence="1">
    <location>
        <begin position="949"/>
        <end position="1037"/>
    </location>
</feature>
<reference evidence="4" key="1">
    <citation type="journal article" date="2016" name="Nat. Commun.">
        <title>The Gonium pectorale genome demonstrates co-option of cell cycle regulation during the evolution of multicellularity.</title>
        <authorList>
            <person name="Hanschen E.R."/>
            <person name="Marriage T.N."/>
            <person name="Ferris P.J."/>
            <person name="Hamaji T."/>
            <person name="Toyoda A."/>
            <person name="Fujiyama A."/>
            <person name="Neme R."/>
            <person name="Noguchi H."/>
            <person name="Minakuchi Y."/>
            <person name="Suzuki M."/>
            <person name="Kawai-Toyooka H."/>
            <person name="Smith D.R."/>
            <person name="Sparks H."/>
            <person name="Anderson J."/>
            <person name="Bakaric R."/>
            <person name="Luria V."/>
            <person name="Karger A."/>
            <person name="Kirschner M.W."/>
            <person name="Durand P.M."/>
            <person name="Michod R.E."/>
            <person name="Nozaki H."/>
            <person name="Olson B.J."/>
        </authorList>
    </citation>
    <scope>NUCLEOTIDE SEQUENCE [LARGE SCALE GENOMIC DNA]</scope>
    <source>
        <strain evidence="4">NIES-2863</strain>
    </source>
</reference>
<dbReference type="Gene3D" id="3.30.450.40">
    <property type="match status" value="1"/>
</dbReference>